<dbReference type="Proteomes" id="UP000521943">
    <property type="component" value="Unassembled WGS sequence"/>
</dbReference>
<gene>
    <name evidence="3" type="ORF">DFP72DRAFT_459693</name>
</gene>
<evidence type="ECO:0000313" key="3">
    <source>
        <dbReference type="EMBL" id="KAF6752314.1"/>
    </source>
</evidence>
<accession>A0A8H6M3Z8</accession>
<evidence type="ECO:0000256" key="1">
    <source>
        <dbReference type="SAM" id="MobiDB-lite"/>
    </source>
</evidence>
<comment type="caution">
    <text evidence="3">The sequence shown here is derived from an EMBL/GenBank/DDBJ whole genome shotgun (WGS) entry which is preliminary data.</text>
</comment>
<dbReference type="AlphaFoldDB" id="A0A8H6M3Z8"/>
<sequence>MRKVLVNPFRSRWKGKKVAVHTEERLEPIAPRIVPPQPSSVNAPHTAPTHPPSEPTLHSTPTEPSPEDGSSSAPTPHPPEATPNFAPTEPTSEPAQVNGRWAPQILCGSSNNSFGSLAITTVQGNMIIHQSDYDELRRAIAAEMRRSIPAIVRHSNENALVLTDALGETLTIPWSFAPTYEELKRLLVNHFRGKLGAHRVAEGRYCIGRAEGSDDGLVVSAEDWVKIRDGCEQLVMSMLIEQELDYELHRMCPKCGRTELGIPL</sequence>
<name>A0A8H6M3Z8_9AGAR</name>
<dbReference type="Pfam" id="PF22893">
    <property type="entry name" value="ULD_2"/>
    <property type="match status" value="1"/>
</dbReference>
<feature type="compositionally biased region" description="Polar residues" evidence="1">
    <location>
        <begin position="56"/>
        <end position="74"/>
    </location>
</feature>
<feature type="domain" description="Ubiquitin-like" evidence="2">
    <location>
        <begin position="157"/>
        <end position="241"/>
    </location>
</feature>
<keyword evidence="4" id="KW-1185">Reference proteome</keyword>
<dbReference type="EMBL" id="JACGCI010000045">
    <property type="protein sequence ID" value="KAF6752314.1"/>
    <property type="molecule type" value="Genomic_DNA"/>
</dbReference>
<proteinExistence type="predicted"/>
<feature type="region of interest" description="Disordered" evidence="1">
    <location>
        <begin position="1"/>
        <end position="96"/>
    </location>
</feature>
<protein>
    <recommendedName>
        <fullName evidence="2">Ubiquitin-like domain-containing protein</fullName>
    </recommendedName>
</protein>
<reference evidence="3 4" key="1">
    <citation type="submission" date="2020-07" db="EMBL/GenBank/DDBJ databases">
        <title>Comparative genomics of pyrophilous fungi reveals a link between fire events and developmental genes.</title>
        <authorList>
            <consortium name="DOE Joint Genome Institute"/>
            <person name="Steindorff A.S."/>
            <person name="Carver A."/>
            <person name="Calhoun S."/>
            <person name="Stillman K."/>
            <person name="Liu H."/>
            <person name="Lipzen A."/>
            <person name="Pangilinan J."/>
            <person name="Labutti K."/>
            <person name="Bruns T.D."/>
            <person name="Grigoriev I.V."/>
        </authorList>
    </citation>
    <scope>NUCLEOTIDE SEQUENCE [LARGE SCALE GENOMIC DNA]</scope>
    <source>
        <strain evidence="3 4">CBS 144469</strain>
    </source>
</reference>
<dbReference type="InterPro" id="IPR054464">
    <property type="entry name" value="ULD_fung"/>
</dbReference>
<evidence type="ECO:0000259" key="2">
    <source>
        <dbReference type="Pfam" id="PF22893"/>
    </source>
</evidence>
<evidence type="ECO:0000313" key="4">
    <source>
        <dbReference type="Proteomes" id="UP000521943"/>
    </source>
</evidence>
<organism evidence="3 4">
    <name type="scientific">Ephemerocybe angulata</name>
    <dbReference type="NCBI Taxonomy" id="980116"/>
    <lineage>
        <taxon>Eukaryota</taxon>
        <taxon>Fungi</taxon>
        <taxon>Dikarya</taxon>
        <taxon>Basidiomycota</taxon>
        <taxon>Agaricomycotina</taxon>
        <taxon>Agaricomycetes</taxon>
        <taxon>Agaricomycetidae</taxon>
        <taxon>Agaricales</taxon>
        <taxon>Agaricineae</taxon>
        <taxon>Psathyrellaceae</taxon>
        <taxon>Ephemerocybe</taxon>
    </lineage>
</organism>